<proteinExistence type="predicted"/>
<organism evidence="2 3">
    <name type="scientific">Candidatus Desulfatibia vada</name>
    <dbReference type="NCBI Taxonomy" id="2841696"/>
    <lineage>
        <taxon>Bacteria</taxon>
        <taxon>Pseudomonadati</taxon>
        <taxon>Thermodesulfobacteriota</taxon>
        <taxon>Desulfobacteria</taxon>
        <taxon>Desulfobacterales</taxon>
        <taxon>Desulfobacterales incertae sedis</taxon>
        <taxon>Candidatus Desulfatibia</taxon>
    </lineage>
</organism>
<dbReference type="Gene3D" id="3.30.460.10">
    <property type="entry name" value="Beta Polymerase, domain 2"/>
    <property type="match status" value="1"/>
</dbReference>
<evidence type="ECO:0000313" key="3">
    <source>
        <dbReference type="Proteomes" id="UP000605201"/>
    </source>
</evidence>
<dbReference type="SUPFAM" id="SSF81301">
    <property type="entry name" value="Nucleotidyltransferase"/>
    <property type="match status" value="1"/>
</dbReference>
<dbReference type="Pfam" id="PF18765">
    <property type="entry name" value="Polbeta"/>
    <property type="match status" value="1"/>
</dbReference>
<dbReference type="InterPro" id="IPR041633">
    <property type="entry name" value="Polbeta"/>
</dbReference>
<name>A0A8J6NV30_9BACT</name>
<evidence type="ECO:0000313" key="2">
    <source>
        <dbReference type="EMBL" id="MBC8433003.1"/>
    </source>
</evidence>
<protein>
    <submittedName>
        <fullName evidence="2">Nucleotidyltransferase domain-containing protein</fullName>
    </submittedName>
</protein>
<comment type="caution">
    <text evidence="2">The sequence shown here is derived from an EMBL/GenBank/DDBJ whole genome shotgun (WGS) entry which is preliminary data.</text>
</comment>
<dbReference type="Proteomes" id="UP000605201">
    <property type="component" value="Unassembled WGS sequence"/>
</dbReference>
<gene>
    <name evidence="2" type="ORF">H8D96_13915</name>
</gene>
<reference evidence="2 3" key="1">
    <citation type="submission" date="2020-08" db="EMBL/GenBank/DDBJ databases">
        <title>Bridging the membrane lipid divide: bacteria of the FCB group superphylum have the potential to synthesize archaeal ether lipids.</title>
        <authorList>
            <person name="Villanueva L."/>
            <person name="Von Meijenfeldt F.A.B."/>
            <person name="Westbye A.B."/>
            <person name="Yadav S."/>
            <person name="Hopmans E.C."/>
            <person name="Dutilh B.E."/>
            <person name="Sinninghe Damste J.S."/>
        </authorList>
    </citation>
    <scope>NUCLEOTIDE SEQUENCE [LARGE SCALE GENOMIC DNA]</scope>
    <source>
        <strain evidence="2">NIOZ-UU17</strain>
    </source>
</reference>
<dbReference type="AlphaFoldDB" id="A0A8J6NV30"/>
<dbReference type="InterPro" id="IPR043519">
    <property type="entry name" value="NT_sf"/>
</dbReference>
<sequence>MELTEKETIKKELVSCLSANQDVNKIVIFGSFFTADNPKDLDVAVFQSSTEGYIPLSMRYRKQTRTIAKKIPIDIFPVKADAKNNSLLSEIADGEVVYER</sequence>
<accession>A0A8J6NV30</accession>
<feature type="domain" description="Polymerase beta nucleotidyltransferase" evidence="1">
    <location>
        <begin position="12"/>
        <end position="100"/>
    </location>
</feature>
<evidence type="ECO:0000259" key="1">
    <source>
        <dbReference type="Pfam" id="PF18765"/>
    </source>
</evidence>
<dbReference type="EMBL" id="JACNIG010000261">
    <property type="protein sequence ID" value="MBC8433003.1"/>
    <property type="molecule type" value="Genomic_DNA"/>
</dbReference>